<keyword evidence="2" id="KW-1185">Reference proteome</keyword>
<dbReference type="Proteomes" id="UP000674416">
    <property type="component" value="Unassembled WGS sequence"/>
</dbReference>
<sequence>MGKAGFLDGDKAPGYYGIGQKIAYAGFMQPIDQAVYRQYL</sequence>
<gene>
    <name evidence="1" type="ORF">JOC74_002083</name>
</gene>
<evidence type="ECO:0000313" key="2">
    <source>
        <dbReference type="Proteomes" id="UP000674416"/>
    </source>
</evidence>
<proteinExistence type="predicted"/>
<comment type="caution">
    <text evidence="1">The sequence shown here is derived from an EMBL/GenBank/DDBJ whole genome shotgun (WGS) entry which is preliminary data.</text>
</comment>
<reference evidence="1 2" key="1">
    <citation type="submission" date="2021-01" db="EMBL/GenBank/DDBJ databases">
        <title>Genomic Encyclopedia of Type Strains, Phase IV (KMG-IV): sequencing the most valuable type-strain genomes for metagenomic binning, comparative biology and taxonomic classification.</title>
        <authorList>
            <person name="Goeker M."/>
        </authorList>
    </citation>
    <scope>NUCLEOTIDE SEQUENCE [LARGE SCALE GENOMIC DNA]</scope>
    <source>
        <strain evidence="1 2">DSM 103394</strain>
    </source>
</reference>
<evidence type="ECO:0000313" key="1">
    <source>
        <dbReference type="EMBL" id="MBP1081590.1"/>
    </source>
</evidence>
<accession>A0ABS4CVI1</accession>
<protein>
    <submittedName>
        <fullName evidence="1">Uncharacterized protein</fullName>
    </submittedName>
</protein>
<organism evidence="1 2">
    <name type="scientific">Bacillus capparidis</name>
    <dbReference type="NCBI Taxonomy" id="1840411"/>
    <lineage>
        <taxon>Bacteria</taxon>
        <taxon>Bacillati</taxon>
        <taxon>Bacillota</taxon>
        <taxon>Bacilli</taxon>
        <taxon>Bacillales</taxon>
        <taxon>Bacillaceae</taxon>
        <taxon>Bacillus</taxon>
    </lineage>
</organism>
<dbReference type="EMBL" id="JAFDST010000002">
    <property type="protein sequence ID" value="MBP1081590.1"/>
    <property type="molecule type" value="Genomic_DNA"/>
</dbReference>
<dbReference type="RefSeq" id="WP_264080134.1">
    <property type="nucleotide sequence ID" value="NZ_JAFDST010000002.1"/>
</dbReference>
<name>A0ABS4CVI1_9BACI</name>